<evidence type="ECO:0000256" key="1">
    <source>
        <dbReference type="SAM" id="MobiDB-lite"/>
    </source>
</evidence>
<dbReference type="Proteomes" id="UP000256780">
    <property type="component" value="Chromosome CBM2587_b"/>
</dbReference>
<organism evidence="2">
    <name type="scientific">Cupriavidus taiwanensis</name>
    <dbReference type="NCBI Taxonomy" id="164546"/>
    <lineage>
        <taxon>Bacteria</taxon>
        <taxon>Pseudomonadati</taxon>
        <taxon>Pseudomonadota</taxon>
        <taxon>Betaproteobacteria</taxon>
        <taxon>Burkholderiales</taxon>
        <taxon>Burkholderiaceae</taxon>
        <taxon>Cupriavidus</taxon>
    </lineage>
</organism>
<dbReference type="EMBL" id="OFSQ01000034">
    <property type="protein sequence ID" value="SOY62465.1"/>
    <property type="molecule type" value="Genomic_DNA"/>
</dbReference>
<name>A0A375C4U4_9BURK</name>
<gene>
    <name evidence="2" type="ORF">CBM2587_B50025</name>
</gene>
<feature type="region of interest" description="Disordered" evidence="1">
    <location>
        <begin position="49"/>
        <end position="72"/>
    </location>
</feature>
<dbReference type="PROSITE" id="PS51257">
    <property type="entry name" value="PROKAR_LIPOPROTEIN"/>
    <property type="match status" value="1"/>
</dbReference>
<sequence>MRGWGGGGCYRAYFGWSLVSGGCWLRSHALSLESPLSLIFRVFAPLSRSRERGGGEGRRIHEVRTRHTPRRLAAPTPRLCLSARMHYNQ</sequence>
<proteinExistence type="predicted"/>
<reference evidence="2" key="1">
    <citation type="submission" date="2018-01" db="EMBL/GenBank/DDBJ databases">
        <authorList>
            <person name="Clerissi C."/>
        </authorList>
    </citation>
    <scope>NUCLEOTIDE SEQUENCE</scope>
    <source>
        <strain evidence="2">Cupriavidus sp. LMG 19464</strain>
    </source>
</reference>
<dbReference type="AlphaFoldDB" id="A0A375C4U4"/>
<feature type="compositionally biased region" description="Basic and acidic residues" evidence="1">
    <location>
        <begin position="49"/>
        <end position="65"/>
    </location>
</feature>
<accession>A0A375C4U4</accession>
<protein>
    <submittedName>
        <fullName evidence="2">Uncharacterized protein</fullName>
    </submittedName>
</protein>
<evidence type="ECO:0000313" key="2">
    <source>
        <dbReference type="EMBL" id="SOY62465.1"/>
    </source>
</evidence>
<comment type="caution">
    <text evidence="2">The sequence shown here is derived from an EMBL/GenBank/DDBJ whole genome shotgun (WGS) entry which is preliminary data.</text>
</comment>